<accession>A0A8J4XMK8</accession>
<evidence type="ECO:0000313" key="2">
    <source>
        <dbReference type="Proteomes" id="UP000770661"/>
    </source>
</evidence>
<dbReference type="AlphaFoldDB" id="A0A8J4XMK8"/>
<dbReference type="EMBL" id="JACEEZ010024153">
    <property type="protein sequence ID" value="KAG0710487.1"/>
    <property type="molecule type" value="Genomic_DNA"/>
</dbReference>
<organism evidence="1 2">
    <name type="scientific">Chionoecetes opilio</name>
    <name type="common">Atlantic snow crab</name>
    <name type="synonym">Cancer opilio</name>
    <dbReference type="NCBI Taxonomy" id="41210"/>
    <lineage>
        <taxon>Eukaryota</taxon>
        <taxon>Metazoa</taxon>
        <taxon>Ecdysozoa</taxon>
        <taxon>Arthropoda</taxon>
        <taxon>Crustacea</taxon>
        <taxon>Multicrustacea</taxon>
        <taxon>Malacostraca</taxon>
        <taxon>Eumalacostraca</taxon>
        <taxon>Eucarida</taxon>
        <taxon>Decapoda</taxon>
        <taxon>Pleocyemata</taxon>
        <taxon>Brachyura</taxon>
        <taxon>Eubrachyura</taxon>
        <taxon>Majoidea</taxon>
        <taxon>Majidae</taxon>
        <taxon>Chionoecetes</taxon>
    </lineage>
</organism>
<comment type="caution">
    <text evidence="1">The sequence shown here is derived from an EMBL/GenBank/DDBJ whole genome shotgun (WGS) entry which is preliminary data.</text>
</comment>
<protein>
    <submittedName>
        <fullName evidence="1">Uncharacterized protein</fullName>
    </submittedName>
</protein>
<keyword evidence="2" id="KW-1185">Reference proteome</keyword>
<dbReference type="Proteomes" id="UP000770661">
    <property type="component" value="Unassembled WGS sequence"/>
</dbReference>
<reference evidence="1" key="1">
    <citation type="submission" date="2020-07" db="EMBL/GenBank/DDBJ databases">
        <title>The High-quality genome of the commercially important snow crab, Chionoecetes opilio.</title>
        <authorList>
            <person name="Jeong J.-H."/>
            <person name="Ryu S."/>
        </authorList>
    </citation>
    <scope>NUCLEOTIDE SEQUENCE</scope>
    <source>
        <strain evidence="1">MADBK_172401_WGS</strain>
        <tissue evidence="1">Digestive gland</tissue>
    </source>
</reference>
<sequence>MVQGGLHSRLGQELGRACFGLGPPPSCPRGDPQGFFRSQPRPFPWPGHWGNFQKIHYPWSFVDSSQKRDGGNIGGPREFFAPMTRRKLKDDALAFRERGLPCEKPSPGGIENFSVSSHPVPRWGKGPPNPSAVLGLSIKPGVLEIFGAQRASTAPKLQMGEIPAVAGLVGPKGRSGKEWAPFWFGALQAMA</sequence>
<proteinExistence type="predicted"/>
<name>A0A8J4XMK8_CHIOP</name>
<gene>
    <name evidence="1" type="ORF">GWK47_022700</name>
</gene>
<evidence type="ECO:0000313" key="1">
    <source>
        <dbReference type="EMBL" id="KAG0710487.1"/>
    </source>
</evidence>